<accession>A0A8H4P2Q8</accession>
<feature type="region of interest" description="Disordered" evidence="1">
    <location>
        <begin position="1"/>
        <end position="27"/>
    </location>
</feature>
<gene>
    <name evidence="2" type="ORF">FALBO_15920</name>
</gene>
<sequence>LPSPPPPLQLPAPRSPRSPRRLRRPNPTLLFLHSPKRHRCQLVVRLPCPSLPSLILLPPSHRQPLHWNPRHLLAKSRRRSEPRNARRRRARRRLLLLLPPRAARRKLLFQPQRSAPRL</sequence>
<feature type="region of interest" description="Disordered" evidence="1">
    <location>
        <begin position="62"/>
        <end position="88"/>
    </location>
</feature>
<feature type="non-terminal residue" evidence="2">
    <location>
        <position position="118"/>
    </location>
</feature>
<evidence type="ECO:0000256" key="1">
    <source>
        <dbReference type="SAM" id="MobiDB-lite"/>
    </source>
</evidence>
<feature type="non-terminal residue" evidence="2">
    <location>
        <position position="1"/>
    </location>
</feature>
<name>A0A8H4P2Q8_9HYPO</name>
<evidence type="ECO:0000313" key="3">
    <source>
        <dbReference type="Proteomes" id="UP000554235"/>
    </source>
</evidence>
<keyword evidence="3" id="KW-1185">Reference proteome</keyword>
<dbReference type="EMBL" id="JAADYS010002851">
    <property type="protein sequence ID" value="KAF4453886.1"/>
    <property type="molecule type" value="Genomic_DNA"/>
</dbReference>
<feature type="compositionally biased region" description="Pro residues" evidence="1">
    <location>
        <begin position="1"/>
        <end position="16"/>
    </location>
</feature>
<feature type="compositionally biased region" description="Basic residues" evidence="1">
    <location>
        <begin position="68"/>
        <end position="78"/>
    </location>
</feature>
<protein>
    <submittedName>
        <fullName evidence="2">Uncharacterized protein</fullName>
    </submittedName>
</protein>
<organism evidence="2 3">
    <name type="scientific">Fusarium albosuccineum</name>
    <dbReference type="NCBI Taxonomy" id="1237068"/>
    <lineage>
        <taxon>Eukaryota</taxon>
        <taxon>Fungi</taxon>
        <taxon>Dikarya</taxon>
        <taxon>Ascomycota</taxon>
        <taxon>Pezizomycotina</taxon>
        <taxon>Sordariomycetes</taxon>
        <taxon>Hypocreomycetidae</taxon>
        <taxon>Hypocreales</taxon>
        <taxon>Nectriaceae</taxon>
        <taxon>Fusarium</taxon>
        <taxon>Fusarium decemcellulare species complex</taxon>
    </lineage>
</organism>
<dbReference type="Proteomes" id="UP000554235">
    <property type="component" value="Unassembled WGS sequence"/>
</dbReference>
<reference evidence="2 3" key="1">
    <citation type="submission" date="2020-01" db="EMBL/GenBank/DDBJ databases">
        <title>Identification and distribution of gene clusters putatively required for synthesis of sphingolipid metabolism inhibitors in phylogenetically diverse species of the filamentous fungus Fusarium.</title>
        <authorList>
            <person name="Kim H.-S."/>
            <person name="Busman M."/>
            <person name="Brown D.W."/>
            <person name="Divon H."/>
            <person name="Uhlig S."/>
            <person name="Proctor R.H."/>
        </authorList>
    </citation>
    <scope>NUCLEOTIDE SEQUENCE [LARGE SCALE GENOMIC DNA]</scope>
    <source>
        <strain evidence="2 3">NRRL 20459</strain>
    </source>
</reference>
<evidence type="ECO:0000313" key="2">
    <source>
        <dbReference type="EMBL" id="KAF4453886.1"/>
    </source>
</evidence>
<dbReference type="AlphaFoldDB" id="A0A8H4P2Q8"/>
<comment type="caution">
    <text evidence="2">The sequence shown here is derived from an EMBL/GenBank/DDBJ whole genome shotgun (WGS) entry which is preliminary data.</text>
</comment>
<proteinExistence type="predicted"/>